<dbReference type="InterPro" id="IPR043502">
    <property type="entry name" value="DNA/RNA_pol_sf"/>
</dbReference>
<protein>
    <submittedName>
        <fullName evidence="2">Retrotransposon protein, putative, Ty3-gypsy subclass</fullName>
    </submittedName>
</protein>
<evidence type="ECO:0000313" key="2">
    <source>
        <dbReference type="EMBL" id="ABA98063.1"/>
    </source>
</evidence>
<dbReference type="PANTHER" id="PTHR37984">
    <property type="entry name" value="PROTEIN CBG26694"/>
    <property type="match status" value="1"/>
</dbReference>
<dbReference type="AlphaFoldDB" id="Q2QRV0"/>
<evidence type="ECO:0000259" key="1">
    <source>
        <dbReference type="PROSITE" id="PS50878"/>
    </source>
</evidence>
<reference evidence="2" key="2">
    <citation type="submission" date="2005-04" db="EMBL/GenBank/DDBJ databases">
        <authorList>
            <person name="Buell C.R."/>
            <person name="Wing R.A."/>
            <person name="McCombie W.A."/>
            <person name="Ouyang S."/>
        </authorList>
    </citation>
    <scope>NUCLEOTIDE SEQUENCE</scope>
</reference>
<dbReference type="InterPro" id="IPR050951">
    <property type="entry name" value="Retrovirus_Pol_polyprotein"/>
</dbReference>
<dbReference type="InterPro" id="IPR041588">
    <property type="entry name" value="Integrase_H2C2"/>
</dbReference>
<sequence>MEDEDMDRLFVSNDAARATRGMTLTRWTSVRLDTFDGSSTPIDAADWLRKMEKYMSGSRMTPEKFRAKYYPESFGDMMSDELNNIQHGSKTVDEYEREFSNILCFVPSVASDEHEKARKFFRGLNARYTKVMGRNPPTVYLNTVEEARGMEMMTTYPLPHQQFTHNYPPLSLPGQYWSTPQFIAPRTPLQLPAPPMVHPSALAPPQQQASGSMAGVYNMPAAYSLGRPDVFTGTLSIDSHDALVLFDSGATFSFVSIKFAKRANLFSQEVSQSVQVSSPGGIISSSVKTITLEAPSGDDMVFQGSAPPHSLFMMARLFPRQLAIKTGLLWALAEKASKPLLIEDVPVVRDYPDVFPAELLGMPPERDVEFRIDLVPVIFTEKKDGSWRMCVDYRALNAATIKNKYPLPCIEDLFDQLKGAKVFSKIDLQSGYNQIRVREGDIEKTPFSTRYGHYEYKVMSFGLTNALAYFMEAINCMLHSFLDNFVVVFIDDILIYSKDVEQHERHLRMVLGTLRENKFYAKLKKCEFWLPEVAFLGHVINQQGYYRRFVKDFSIIAKPMTMLTHKDVKFQWTNLCERSFQQLKLRLDLNLRQRRWLELIKDYDLNIQYTPGKANVVADALSRKVVPLTKAEVKEEILREARRTPYTVHPGKNKMYHDLKKIYRWKRMKVDVAKYVASCGVCQRVKAEHKSYAGKLQSMEDPVWSWDDIAMDFMVGLPRNPRGKDAIWVVVDRLSKVAHFIPIRTTYSSSNLAPIYTRDVVRLMVNLNDYSNSRGYAEIRCGGFQLGGVELDYRRSYGKYKMDLSDG</sequence>
<dbReference type="GO" id="GO:0003676">
    <property type="term" value="F:nucleic acid binding"/>
    <property type="evidence" value="ECO:0007669"/>
    <property type="project" value="InterPro"/>
</dbReference>
<dbReference type="Pfam" id="PF00078">
    <property type="entry name" value="RVT_1"/>
    <property type="match status" value="1"/>
</dbReference>
<dbReference type="Gene3D" id="3.30.70.270">
    <property type="match status" value="2"/>
</dbReference>
<reference evidence="2" key="3">
    <citation type="submission" date="2006-01" db="EMBL/GenBank/DDBJ databases">
        <authorList>
            <person name="Buell R."/>
        </authorList>
    </citation>
    <scope>NUCLEOTIDE SEQUENCE</scope>
</reference>
<dbReference type="PANTHER" id="PTHR37984:SF5">
    <property type="entry name" value="PROTEIN NYNRIN-LIKE"/>
    <property type="match status" value="1"/>
</dbReference>
<accession>Q2QRV0</accession>
<gene>
    <name evidence="2" type="ordered locus">LOC_Os12g26320</name>
</gene>
<proteinExistence type="predicted"/>
<dbReference type="InterPro" id="IPR043128">
    <property type="entry name" value="Rev_trsase/Diguanyl_cyclase"/>
</dbReference>
<dbReference type="PROSITE" id="PS50878">
    <property type="entry name" value="RT_POL"/>
    <property type="match status" value="1"/>
</dbReference>
<dbReference type="InterPro" id="IPR005162">
    <property type="entry name" value="Retrotrans_gag_dom"/>
</dbReference>
<dbReference type="Gene3D" id="3.30.420.10">
    <property type="entry name" value="Ribonuclease H-like superfamily/Ribonuclease H"/>
    <property type="match status" value="1"/>
</dbReference>
<dbReference type="InterPro" id="IPR000477">
    <property type="entry name" value="RT_dom"/>
</dbReference>
<dbReference type="EMBL" id="DP000011">
    <property type="protein sequence ID" value="ABA98063.1"/>
    <property type="molecule type" value="Genomic_DNA"/>
</dbReference>
<dbReference type="CDD" id="cd01647">
    <property type="entry name" value="RT_LTR"/>
    <property type="match status" value="1"/>
</dbReference>
<dbReference type="Pfam" id="PF17921">
    <property type="entry name" value="Integrase_H2C2"/>
    <property type="match status" value="1"/>
</dbReference>
<dbReference type="Gene3D" id="3.10.10.10">
    <property type="entry name" value="HIV Type 1 Reverse Transcriptase, subunit A, domain 1"/>
    <property type="match status" value="1"/>
</dbReference>
<dbReference type="InterPro" id="IPR036397">
    <property type="entry name" value="RNaseH_sf"/>
</dbReference>
<dbReference type="SUPFAM" id="SSF56672">
    <property type="entry name" value="DNA/RNA polymerases"/>
    <property type="match status" value="1"/>
</dbReference>
<dbReference type="Pfam" id="PF03732">
    <property type="entry name" value="Retrotrans_gag"/>
    <property type="match status" value="1"/>
</dbReference>
<reference evidence="2" key="1">
    <citation type="journal article" date="2005" name="BMC Biol.">
        <title>The sequence of rice chromosomes 11 and 12, rich in disease resistance genes and recent gene duplications.</title>
        <authorList>
            <consortium name="The rice chromosomes 11 and 12 sequencing consortia"/>
        </authorList>
    </citation>
    <scope>NUCLEOTIDE SEQUENCE [LARGE SCALE GENOMIC DNA]</scope>
</reference>
<dbReference type="Pfam" id="PF08284">
    <property type="entry name" value="RVP_2"/>
    <property type="match status" value="1"/>
</dbReference>
<organism evidence="2">
    <name type="scientific">Oryza sativa subsp. japonica</name>
    <name type="common">Rice</name>
    <dbReference type="NCBI Taxonomy" id="39947"/>
    <lineage>
        <taxon>Eukaryota</taxon>
        <taxon>Viridiplantae</taxon>
        <taxon>Streptophyta</taxon>
        <taxon>Embryophyta</taxon>
        <taxon>Tracheophyta</taxon>
        <taxon>Spermatophyta</taxon>
        <taxon>Magnoliopsida</taxon>
        <taxon>Liliopsida</taxon>
        <taxon>Poales</taxon>
        <taxon>Poaceae</taxon>
        <taxon>BOP clade</taxon>
        <taxon>Oryzoideae</taxon>
        <taxon>Oryzeae</taxon>
        <taxon>Oryzinae</taxon>
        <taxon>Oryza</taxon>
        <taxon>Oryza sativa</taxon>
    </lineage>
</organism>
<name>Q2QRV0_ORYSJ</name>
<feature type="domain" description="Reverse transcriptase" evidence="1">
    <location>
        <begin position="361"/>
        <end position="540"/>
    </location>
</feature>